<accession>A0A6J3LQD0</accession>
<keyword evidence="1" id="KW-1185">Reference proteome</keyword>
<evidence type="ECO:0000313" key="2">
    <source>
        <dbReference type="RefSeq" id="XP_033454879.1"/>
    </source>
</evidence>
<proteinExistence type="predicted"/>
<name>A0A6J3LQD0_9PEZI</name>
<dbReference type="GO" id="GO:0032979">
    <property type="term" value="P:protein insertion into mitochondrial inner membrane from matrix"/>
    <property type="evidence" value="ECO:0007669"/>
    <property type="project" value="InterPro"/>
</dbReference>
<dbReference type="Proteomes" id="UP000504637">
    <property type="component" value="Unplaced"/>
</dbReference>
<dbReference type="RefSeq" id="XP_033454879.1">
    <property type="nucleotide sequence ID" value="XM_033602078.1"/>
</dbReference>
<evidence type="ECO:0000313" key="1">
    <source>
        <dbReference type="Proteomes" id="UP000504637"/>
    </source>
</evidence>
<reference evidence="2" key="3">
    <citation type="submission" date="2025-08" db="UniProtKB">
        <authorList>
            <consortium name="RefSeq"/>
        </authorList>
    </citation>
    <scope>IDENTIFICATION</scope>
    <source>
        <strain evidence="2">CBS 342.82</strain>
    </source>
</reference>
<dbReference type="GeneID" id="54359878"/>
<dbReference type="GO" id="GO:0005743">
    <property type="term" value="C:mitochondrial inner membrane"/>
    <property type="evidence" value="ECO:0007669"/>
    <property type="project" value="InterPro"/>
</dbReference>
<dbReference type="InterPro" id="IPR024621">
    <property type="entry name" value="Mba1"/>
</dbReference>
<dbReference type="OrthoDB" id="19619at2759"/>
<organism evidence="2">
    <name type="scientific">Dissoconium aciculare CBS 342.82</name>
    <dbReference type="NCBI Taxonomy" id="1314786"/>
    <lineage>
        <taxon>Eukaryota</taxon>
        <taxon>Fungi</taxon>
        <taxon>Dikarya</taxon>
        <taxon>Ascomycota</taxon>
        <taxon>Pezizomycotina</taxon>
        <taxon>Dothideomycetes</taxon>
        <taxon>Dothideomycetidae</taxon>
        <taxon>Mycosphaerellales</taxon>
        <taxon>Dissoconiaceae</taxon>
        <taxon>Dissoconium</taxon>
    </lineage>
</organism>
<reference evidence="2" key="1">
    <citation type="submission" date="2020-01" db="EMBL/GenBank/DDBJ databases">
        <authorList>
            <consortium name="DOE Joint Genome Institute"/>
            <person name="Haridas S."/>
            <person name="Albert R."/>
            <person name="Binder M."/>
            <person name="Bloem J."/>
            <person name="Labutti K."/>
            <person name="Salamov A."/>
            <person name="Andreopoulos B."/>
            <person name="Baker S.E."/>
            <person name="Barry K."/>
            <person name="Bills G."/>
            <person name="Bluhm B.H."/>
            <person name="Cannon C."/>
            <person name="Castanera R."/>
            <person name="Culley D.E."/>
            <person name="Daum C."/>
            <person name="Ezra D."/>
            <person name="Gonzalez J.B."/>
            <person name="Henrissat B."/>
            <person name="Kuo A."/>
            <person name="Liang C."/>
            <person name="Lipzen A."/>
            <person name="Lutzoni F."/>
            <person name="Magnuson J."/>
            <person name="Mondo S."/>
            <person name="Nolan M."/>
            <person name="Ohm R."/>
            <person name="Pangilinan J."/>
            <person name="Park H.-J."/>
            <person name="Ramirez L."/>
            <person name="Alfaro M."/>
            <person name="Sun H."/>
            <person name="Tritt A."/>
            <person name="Yoshinaga Y."/>
            <person name="Zwiers L.-H."/>
            <person name="Turgeon B.G."/>
            <person name="Goodwin S.B."/>
            <person name="Spatafora J.W."/>
            <person name="Crous P.W."/>
            <person name="Grigoriev I.V."/>
        </authorList>
    </citation>
    <scope>NUCLEOTIDE SEQUENCE</scope>
    <source>
        <strain evidence="2">CBS 342.82</strain>
    </source>
</reference>
<evidence type="ECO:0008006" key="3">
    <source>
        <dbReference type="Google" id="ProtNLM"/>
    </source>
</evidence>
<dbReference type="AlphaFoldDB" id="A0A6J3LQD0"/>
<gene>
    <name evidence="2" type="ORF">K489DRAFT_328693</name>
</gene>
<sequence length="234" mass="26710">MLDHLGVIDGQYVKPTGANAPSWRSSPLARLSLEIRSRITALRLRCTSYYVRRWKISPPVPAPHTAEIIRATKALYEDIYTAFGNGDLAPVRDRLAPGFHDTLSQHIRERRPDTTRQWRLERYVGEPRVAAKAAKEAAKAAKRDANGMLQAIVRIRSVQSLVTVARKRTWDRARRTTSVEYFVVQKKIRHSRVDPDWQAWGAAQESTPERIAYEAALRDARMEEQTRRQAAGEV</sequence>
<protein>
    <recommendedName>
        <fullName evidence="3">Tim44-like domain-containing protein</fullName>
    </recommendedName>
</protein>
<reference evidence="2" key="2">
    <citation type="submission" date="2020-04" db="EMBL/GenBank/DDBJ databases">
        <authorList>
            <consortium name="NCBI Genome Project"/>
        </authorList>
    </citation>
    <scope>NUCLEOTIDE SEQUENCE</scope>
    <source>
        <strain evidence="2">CBS 342.82</strain>
    </source>
</reference>
<dbReference type="Gene3D" id="3.10.450.240">
    <property type="match status" value="1"/>
</dbReference>
<dbReference type="Pfam" id="PF07961">
    <property type="entry name" value="MBA1"/>
    <property type="match status" value="1"/>
</dbReference>